<dbReference type="Proteomes" id="UP000030762">
    <property type="component" value="Unassembled WGS sequence"/>
</dbReference>
<name>T0QZ72_SAPDV</name>
<dbReference type="EMBL" id="JH767139">
    <property type="protein sequence ID" value="EQC39375.1"/>
    <property type="molecule type" value="Genomic_DNA"/>
</dbReference>
<evidence type="ECO:0000313" key="2">
    <source>
        <dbReference type="Proteomes" id="UP000030762"/>
    </source>
</evidence>
<sequence>MKQALLGTYEARSSAAFFGRLEIYQEDLAAPLASSALLLRYGTVTAPLVPTTEANVVVWTAPFAAQTMMFTLALADDETTTLTGLGITFTPIFEDPEHIVTKSQGLVLLSFSVRPLV</sequence>
<dbReference type="InParanoid" id="T0QZ72"/>
<reference evidence="1 2" key="1">
    <citation type="submission" date="2012-04" db="EMBL/GenBank/DDBJ databases">
        <title>The Genome Sequence of Saprolegnia declina VS20.</title>
        <authorList>
            <consortium name="The Broad Institute Genome Sequencing Platform"/>
            <person name="Russ C."/>
            <person name="Nusbaum C."/>
            <person name="Tyler B."/>
            <person name="van West P."/>
            <person name="Dieguez-Uribeondo J."/>
            <person name="de Bruijn I."/>
            <person name="Tripathy S."/>
            <person name="Jiang R."/>
            <person name="Young S.K."/>
            <person name="Zeng Q."/>
            <person name="Gargeya S."/>
            <person name="Fitzgerald M."/>
            <person name="Haas B."/>
            <person name="Abouelleil A."/>
            <person name="Alvarado L."/>
            <person name="Arachchi H.M."/>
            <person name="Berlin A."/>
            <person name="Chapman S.B."/>
            <person name="Goldberg J."/>
            <person name="Griggs A."/>
            <person name="Gujja S."/>
            <person name="Hansen M."/>
            <person name="Howarth C."/>
            <person name="Imamovic A."/>
            <person name="Larimer J."/>
            <person name="McCowen C."/>
            <person name="Montmayeur A."/>
            <person name="Murphy C."/>
            <person name="Neiman D."/>
            <person name="Pearson M."/>
            <person name="Priest M."/>
            <person name="Roberts A."/>
            <person name="Saif S."/>
            <person name="Shea T."/>
            <person name="Sisk P."/>
            <person name="Sykes S."/>
            <person name="Wortman J."/>
            <person name="Nusbaum C."/>
            <person name="Birren B."/>
        </authorList>
    </citation>
    <scope>NUCLEOTIDE SEQUENCE [LARGE SCALE GENOMIC DNA]</scope>
    <source>
        <strain evidence="1 2">VS20</strain>
    </source>
</reference>
<accession>T0QZ72</accession>
<dbReference type="AlphaFoldDB" id="T0QZ72"/>
<evidence type="ECO:0000313" key="1">
    <source>
        <dbReference type="EMBL" id="EQC39375.1"/>
    </source>
</evidence>
<protein>
    <submittedName>
        <fullName evidence="1">Uncharacterized protein</fullName>
    </submittedName>
</protein>
<dbReference type="GeneID" id="19944304"/>
<keyword evidence="2" id="KW-1185">Reference proteome</keyword>
<dbReference type="RefSeq" id="XP_008607436.1">
    <property type="nucleotide sequence ID" value="XM_008609214.1"/>
</dbReference>
<organism evidence="1 2">
    <name type="scientific">Saprolegnia diclina (strain VS20)</name>
    <dbReference type="NCBI Taxonomy" id="1156394"/>
    <lineage>
        <taxon>Eukaryota</taxon>
        <taxon>Sar</taxon>
        <taxon>Stramenopiles</taxon>
        <taxon>Oomycota</taxon>
        <taxon>Saprolegniomycetes</taxon>
        <taxon>Saprolegniales</taxon>
        <taxon>Saprolegniaceae</taxon>
        <taxon>Saprolegnia</taxon>
    </lineage>
</organism>
<dbReference type="VEuPathDB" id="FungiDB:SDRG_03577"/>
<gene>
    <name evidence="1" type="ORF">SDRG_03577</name>
</gene>
<proteinExistence type="predicted"/>